<dbReference type="Proteomes" id="UP000193465">
    <property type="component" value="Unassembled WGS sequence"/>
</dbReference>
<dbReference type="AlphaFoldDB" id="A0A1X1TL55"/>
<name>A0A1X1TL55_9MYCO</name>
<feature type="transmembrane region" description="Helical" evidence="1">
    <location>
        <begin position="25"/>
        <end position="52"/>
    </location>
</feature>
<feature type="transmembrane region" description="Helical" evidence="1">
    <location>
        <begin position="64"/>
        <end position="83"/>
    </location>
</feature>
<dbReference type="STRING" id="188915.AWC02_13950"/>
<feature type="transmembrane region" description="Helical" evidence="1">
    <location>
        <begin position="114"/>
        <end position="137"/>
    </location>
</feature>
<reference evidence="2 3" key="1">
    <citation type="submission" date="2016-01" db="EMBL/GenBank/DDBJ databases">
        <title>The new phylogeny of the genus Mycobacterium.</title>
        <authorList>
            <person name="Tarcisio F."/>
            <person name="Conor M."/>
            <person name="Antonella G."/>
            <person name="Elisabetta G."/>
            <person name="Giulia F.S."/>
            <person name="Sara T."/>
            <person name="Anna F."/>
            <person name="Clotilde B."/>
            <person name="Roberto B."/>
            <person name="Veronica D.S."/>
            <person name="Fabio R."/>
            <person name="Monica P."/>
            <person name="Olivier J."/>
            <person name="Enrico T."/>
            <person name="Nicola S."/>
        </authorList>
    </citation>
    <scope>NUCLEOTIDE SEQUENCE [LARGE SCALE GENOMIC DNA]</scope>
    <source>
        <strain evidence="2 3">ATCC 27353</strain>
    </source>
</reference>
<proteinExistence type="predicted"/>
<keyword evidence="1" id="KW-0472">Membrane</keyword>
<gene>
    <name evidence="2" type="ORF">AWC02_13950</name>
</gene>
<evidence type="ECO:0000256" key="1">
    <source>
        <dbReference type="SAM" id="Phobius"/>
    </source>
</evidence>
<keyword evidence="3" id="KW-1185">Reference proteome</keyword>
<accession>A0A1X1TL55</accession>
<feature type="transmembrane region" description="Helical" evidence="1">
    <location>
        <begin position="90"/>
        <end position="108"/>
    </location>
</feature>
<keyword evidence="1" id="KW-0812">Transmembrane</keyword>
<sequence length="144" mass="14481">MGIGTRARGGYAGGVKPAVDSPRAVFAAGLIVAAQGAAAWIVAATLVLRALAGADQHAANGYGTAAWFALIGAAVSAAGWALLRGRRAGRGVAVFANLLLLPVAWYLGVGSHRWGYGVAVAVAALAVLAALFSPAALRWAERHP</sequence>
<comment type="caution">
    <text evidence="2">The sequence shown here is derived from an EMBL/GenBank/DDBJ whole genome shotgun (WGS) entry which is preliminary data.</text>
</comment>
<keyword evidence="1" id="KW-1133">Transmembrane helix</keyword>
<evidence type="ECO:0000313" key="2">
    <source>
        <dbReference type="EMBL" id="ORV45331.1"/>
    </source>
</evidence>
<protein>
    <recommendedName>
        <fullName evidence="4">Integral membrane protein</fullName>
    </recommendedName>
</protein>
<dbReference type="EMBL" id="LQOT01000043">
    <property type="protein sequence ID" value="ORV45331.1"/>
    <property type="molecule type" value="Genomic_DNA"/>
</dbReference>
<evidence type="ECO:0000313" key="3">
    <source>
        <dbReference type="Proteomes" id="UP000193465"/>
    </source>
</evidence>
<evidence type="ECO:0008006" key="4">
    <source>
        <dbReference type="Google" id="ProtNLM"/>
    </source>
</evidence>
<organism evidence="2 3">
    <name type="scientific">Mycolicibacter engbaekii</name>
    <dbReference type="NCBI Taxonomy" id="188915"/>
    <lineage>
        <taxon>Bacteria</taxon>
        <taxon>Bacillati</taxon>
        <taxon>Actinomycetota</taxon>
        <taxon>Actinomycetes</taxon>
        <taxon>Mycobacteriales</taxon>
        <taxon>Mycobacteriaceae</taxon>
        <taxon>Mycolicibacter</taxon>
    </lineage>
</organism>